<evidence type="ECO:0000256" key="1">
    <source>
        <dbReference type="SAM" id="MobiDB-lite"/>
    </source>
</evidence>
<dbReference type="EMBL" id="JAUEPN010000003">
    <property type="protein sequence ID" value="KAK3297794.1"/>
    <property type="molecule type" value="Genomic_DNA"/>
</dbReference>
<protein>
    <submittedName>
        <fullName evidence="2">Uncharacterized protein</fullName>
    </submittedName>
</protein>
<feature type="compositionally biased region" description="Basic and acidic residues" evidence="1">
    <location>
        <begin position="49"/>
        <end position="67"/>
    </location>
</feature>
<evidence type="ECO:0000313" key="3">
    <source>
        <dbReference type="Proteomes" id="UP001278766"/>
    </source>
</evidence>
<feature type="region of interest" description="Disordered" evidence="1">
    <location>
        <begin position="44"/>
        <end position="68"/>
    </location>
</feature>
<dbReference type="Proteomes" id="UP001278766">
    <property type="component" value="Unassembled WGS sequence"/>
</dbReference>
<dbReference type="RefSeq" id="XP_062661308.1">
    <property type="nucleotide sequence ID" value="XM_062802263.1"/>
</dbReference>
<name>A0AAE0HK99_9PEZI</name>
<dbReference type="GeneID" id="87839211"/>
<dbReference type="AlphaFoldDB" id="A0AAE0HK99"/>
<organism evidence="2 3">
    <name type="scientific">Chaetomium fimeti</name>
    <dbReference type="NCBI Taxonomy" id="1854472"/>
    <lineage>
        <taxon>Eukaryota</taxon>
        <taxon>Fungi</taxon>
        <taxon>Dikarya</taxon>
        <taxon>Ascomycota</taxon>
        <taxon>Pezizomycotina</taxon>
        <taxon>Sordariomycetes</taxon>
        <taxon>Sordariomycetidae</taxon>
        <taxon>Sordariales</taxon>
        <taxon>Chaetomiaceae</taxon>
        <taxon>Chaetomium</taxon>
    </lineage>
</organism>
<sequence length="341" mass="38808">MSPEPGSIQAILRQYCRSQLYVHPILWTQEHLRLLECQFVRIEPPTRGQGRDGDGADAPKESTEQRRLQRGRIRILERLSMSASREERNKRLMNFLESYHTHYSFQDGSRFPFLMDENTAATVDVDAVFHTGSEDSPRSPVVRLHLDTVEDLRKKRYRQWDSTTNEPLADHCRRKLRLLTPADTAEDPYLAAVLIAMAQMQRMTQTQQATTSWTPPGSDEAPMPVDTTPTAFKVHLIVLSSQQPAELYLYQASIPSAFLDKFERTSCASPCGPVRILYDKFSLQHPQRLVEQFPRVLGWGPKQGQVRKAGGSSSTVEGDGGTEDEWSTEDDEGGEEWGWEE</sequence>
<evidence type="ECO:0000313" key="2">
    <source>
        <dbReference type="EMBL" id="KAK3297794.1"/>
    </source>
</evidence>
<reference evidence="2" key="1">
    <citation type="journal article" date="2023" name="Mol. Phylogenet. Evol.">
        <title>Genome-scale phylogeny and comparative genomics of the fungal order Sordariales.</title>
        <authorList>
            <person name="Hensen N."/>
            <person name="Bonometti L."/>
            <person name="Westerberg I."/>
            <person name="Brannstrom I.O."/>
            <person name="Guillou S."/>
            <person name="Cros-Aarteil S."/>
            <person name="Calhoun S."/>
            <person name="Haridas S."/>
            <person name="Kuo A."/>
            <person name="Mondo S."/>
            <person name="Pangilinan J."/>
            <person name="Riley R."/>
            <person name="LaButti K."/>
            <person name="Andreopoulos B."/>
            <person name="Lipzen A."/>
            <person name="Chen C."/>
            <person name="Yan M."/>
            <person name="Daum C."/>
            <person name="Ng V."/>
            <person name="Clum A."/>
            <person name="Steindorff A."/>
            <person name="Ohm R.A."/>
            <person name="Martin F."/>
            <person name="Silar P."/>
            <person name="Natvig D.O."/>
            <person name="Lalanne C."/>
            <person name="Gautier V."/>
            <person name="Ament-Velasquez S.L."/>
            <person name="Kruys A."/>
            <person name="Hutchinson M.I."/>
            <person name="Powell A.J."/>
            <person name="Barry K."/>
            <person name="Miller A.N."/>
            <person name="Grigoriev I.V."/>
            <person name="Debuchy R."/>
            <person name="Gladieux P."/>
            <person name="Hiltunen Thoren M."/>
            <person name="Johannesson H."/>
        </authorList>
    </citation>
    <scope>NUCLEOTIDE SEQUENCE</scope>
    <source>
        <strain evidence="2">CBS 168.71</strain>
    </source>
</reference>
<feature type="compositionally biased region" description="Acidic residues" evidence="1">
    <location>
        <begin position="320"/>
        <end position="341"/>
    </location>
</feature>
<feature type="region of interest" description="Disordered" evidence="1">
    <location>
        <begin position="300"/>
        <end position="341"/>
    </location>
</feature>
<gene>
    <name evidence="2" type="ORF">B0H64DRAFT_373099</name>
</gene>
<reference evidence="2" key="2">
    <citation type="submission" date="2023-06" db="EMBL/GenBank/DDBJ databases">
        <authorList>
            <consortium name="Lawrence Berkeley National Laboratory"/>
            <person name="Haridas S."/>
            <person name="Hensen N."/>
            <person name="Bonometti L."/>
            <person name="Westerberg I."/>
            <person name="Brannstrom I.O."/>
            <person name="Guillou S."/>
            <person name="Cros-Aarteil S."/>
            <person name="Calhoun S."/>
            <person name="Kuo A."/>
            <person name="Mondo S."/>
            <person name="Pangilinan J."/>
            <person name="Riley R."/>
            <person name="Labutti K."/>
            <person name="Andreopoulos B."/>
            <person name="Lipzen A."/>
            <person name="Chen C."/>
            <person name="Yanf M."/>
            <person name="Daum C."/>
            <person name="Ng V."/>
            <person name="Clum A."/>
            <person name="Steindorff A."/>
            <person name="Ohm R."/>
            <person name="Martin F."/>
            <person name="Silar P."/>
            <person name="Natvig D."/>
            <person name="Lalanne C."/>
            <person name="Gautier V."/>
            <person name="Ament-Velasquez S.L."/>
            <person name="Kruys A."/>
            <person name="Hutchinson M.I."/>
            <person name="Powell A.J."/>
            <person name="Barry K."/>
            <person name="Miller A.N."/>
            <person name="Grigoriev I.V."/>
            <person name="Debuchy R."/>
            <person name="Gladieux P."/>
            <person name="Thoren M.H."/>
            <person name="Johannesson H."/>
        </authorList>
    </citation>
    <scope>NUCLEOTIDE SEQUENCE</scope>
    <source>
        <strain evidence="2">CBS 168.71</strain>
    </source>
</reference>
<keyword evidence="3" id="KW-1185">Reference proteome</keyword>
<comment type="caution">
    <text evidence="2">The sequence shown here is derived from an EMBL/GenBank/DDBJ whole genome shotgun (WGS) entry which is preliminary data.</text>
</comment>
<proteinExistence type="predicted"/>
<accession>A0AAE0HK99</accession>